<proteinExistence type="inferred from homology"/>
<reference evidence="2" key="1">
    <citation type="submission" date="2021-01" db="EMBL/GenBank/DDBJ databases">
        <title>Whole genome shotgun sequence of Spirilliplanes yamanashiensis NBRC 15828.</title>
        <authorList>
            <person name="Komaki H."/>
            <person name="Tamura T."/>
        </authorList>
    </citation>
    <scope>NUCLEOTIDE SEQUENCE</scope>
    <source>
        <strain evidence="2">NBRC 15828</strain>
    </source>
</reference>
<dbReference type="InterPro" id="IPR010310">
    <property type="entry name" value="T7SS_ESAT-6-like"/>
</dbReference>
<gene>
    <name evidence="2" type="ORF">Sya03_30050</name>
</gene>
<comment type="caution">
    <text evidence="2">The sequence shown here is derived from an EMBL/GenBank/DDBJ whole genome shotgun (WGS) entry which is preliminary data.</text>
</comment>
<dbReference type="AlphaFoldDB" id="A0A8J3Y9F5"/>
<dbReference type="Gene3D" id="1.10.287.1060">
    <property type="entry name" value="ESAT-6-like"/>
    <property type="match status" value="1"/>
</dbReference>
<protein>
    <recommendedName>
        <fullName evidence="1">ESAT-6-like protein</fullName>
    </recommendedName>
</protein>
<dbReference type="NCBIfam" id="TIGR03930">
    <property type="entry name" value="WXG100_ESAT6"/>
    <property type="match status" value="1"/>
</dbReference>
<name>A0A8J3Y9F5_9ACTN</name>
<organism evidence="2 3">
    <name type="scientific">Spirilliplanes yamanashiensis</name>
    <dbReference type="NCBI Taxonomy" id="42233"/>
    <lineage>
        <taxon>Bacteria</taxon>
        <taxon>Bacillati</taxon>
        <taxon>Actinomycetota</taxon>
        <taxon>Actinomycetes</taxon>
        <taxon>Micromonosporales</taxon>
        <taxon>Micromonosporaceae</taxon>
        <taxon>Spirilliplanes</taxon>
    </lineage>
</organism>
<dbReference type="SUPFAM" id="SSF140453">
    <property type="entry name" value="EsxAB dimer-like"/>
    <property type="match status" value="1"/>
</dbReference>
<accession>A0A8J3Y9F5</accession>
<evidence type="ECO:0000256" key="1">
    <source>
        <dbReference type="RuleBase" id="RU362001"/>
    </source>
</evidence>
<dbReference type="InterPro" id="IPR036689">
    <property type="entry name" value="ESAT-6-like_sf"/>
</dbReference>
<sequence>MSDGRLVVNFGALQQAAADIQKAISTLDSQLAQLESDAKPLISTWDGAAMEAYQQRQQTWTRASDDLKAMLAKIKVALDESTNDYLNTEKRATSLFS</sequence>
<dbReference type="EMBL" id="BOOY01000022">
    <property type="protein sequence ID" value="GIJ03653.1"/>
    <property type="molecule type" value="Genomic_DNA"/>
</dbReference>
<keyword evidence="3" id="KW-1185">Reference proteome</keyword>
<dbReference type="Pfam" id="PF06013">
    <property type="entry name" value="WXG100"/>
    <property type="match status" value="1"/>
</dbReference>
<comment type="similarity">
    <text evidence="1">Belongs to the WXG100 family.</text>
</comment>
<dbReference type="RefSeq" id="WP_203938918.1">
    <property type="nucleotide sequence ID" value="NZ_BAAAGJ010000022.1"/>
</dbReference>
<evidence type="ECO:0000313" key="2">
    <source>
        <dbReference type="EMBL" id="GIJ03653.1"/>
    </source>
</evidence>
<evidence type="ECO:0000313" key="3">
    <source>
        <dbReference type="Proteomes" id="UP000652013"/>
    </source>
</evidence>
<dbReference type="Proteomes" id="UP000652013">
    <property type="component" value="Unassembled WGS sequence"/>
</dbReference>